<accession>S8A0C8</accession>
<dbReference type="EMBL" id="AQGS01000906">
    <property type="protein sequence ID" value="EPS36435.1"/>
    <property type="molecule type" value="Genomic_DNA"/>
</dbReference>
<dbReference type="STRING" id="1284197.S8A0C8"/>
<dbReference type="HOGENOM" id="CLU_060781_2_0_1"/>
<gene>
    <name evidence="2" type="ORF">H072_10005</name>
</gene>
<dbReference type="Proteomes" id="UP000015100">
    <property type="component" value="Unassembled WGS sequence"/>
</dbReference>
<dbReference type="OMA" id="PEMQPEM"/>
<proteinExistence type="predicted"/>
<dbReference type="CDD" id="cd14688">
    <property type="entry name" value="bZIP_YAP"/>
    <property type="match status" value="1"/>
</dbReference>
<reference evidence="3" key="2">
    <citation type="submission" date="2013-04" db="EMBL/GenBank/DDBJ databases">
        <title>Genomic mechanisms accounting for the adaptation to parasitism in nematode-trapping fungi.</title>
        <authorList>
            <person name="Ahren D.G."/>
        </authorList>
    </citation>
    <scope>NUCLEOTIDE SEQUENCE [LARGE SCALE GENOMIC DNA]</scope>
    <source>
        <strain evidence="3">CBS 200.50</strain>
    </source>
</reference>
<comment type="caution">
    <text evidence="2">The sequence shown here is derived from an EMBL/GenBank/DDBJ whole genome shotgun (WGS) entry which is preliminary data.</text>
</comment>
<evidence type="ECO:0000256" key="1">
    <source>
        <dbReference type="SAM" id="MobiDB-lite"/>
    </source>
</evidence>
<evidence type="ECO:0008006" key="4">
    <source>
        <dbReference type="Google" id="ProtNLM"/>
    </source>
</evidence>
<dbReference type="PANTHER" id="PTHR42070">
    <property type="entry name" value="FILAMENT ASSOCIATED PROTEIN, PUTATIVE (AFU_ORTHOLOGUE AFUA_8G06630)-RELATED"/>
    <property type="match status" value="1"/>
</dbReference>
<feature type="region of interest" description="Disordered" evidence="1">
    <location>
        <begin position="38"/>
        <end position="61"/>
    </location>
</feature>
<protein>
    <recommendedName>
        <fullName evidence="4">BZIP domain-containing protein</fullName>
    </recommendedName>
</protein>
<keyword evidence="3" id="KW-1185">Reference proteome</keyword>
<evidence type="ECO:0000313" key="3">
    <source>
        <dbReference type="Proteomes" id="UP000015100"/>
    </source>
</evidence>
<dbReference type="AlphaFoldDB" id="S8A0C8"/>
<reference evidence="2 3" key="1">
    <citation type="journal article" date="2013" name="PLoS Genet.">
        <title>Genomic mechanisms accounting for the adaptation to parasitism in nematode-trapping fungi.</title>
        <authorList>
            <person name="Meerupati T."/>
            <person name="Andersson K.M."/>
            <person name="Friman E."/>
            <person name="Kumar D."/>
            <person name="Tunlid A."/>
            <person name="Ahren D."/>
        </authorList>
    </citation>
    <scope>NUCLEOTIDE SEQUENCE [LARGE SCALE GENOMIC DNA]</scope>
    <source>
        <strain evidence="2 3">CBS 200.50</strain>
    </source>
</reference>
<dbReference type="OrthoDB" id="4505928at2759"/>
<dbReference type="PANTHER" id="PTHR42070:SF1">
    <property type="entry name" value="FILAMENT ASSOCIATED PROTEIN, PUTATIVE (AFU_ORTHOLOGUE AFUA_8G06630)-RELATED"/>
    <property type="match status" value="1"/>
</dbReference>
<evidence type="ECO:0000313" key="2">
    <source>
        <dbReference type="EMBL" id="EPS36435.1"/>
    </source>
</evidence>
<sequence length="254" mass="27659">MFVSPAINHENCEITASPGSPDTVSSDALLISNLPGMTQQTLPVPDRANASRIRNNQRRSRAKRKEYIASLERRLAEYASEGVHATIEMQRAARAVTRENQQLRKLLERFGVSKDHVEDYLRGNDTIGLNETGQAQLRIETQTVGGIAVITPGQKNSPKNAILEPNLVRSVGEPVNCLKSGGSNNQANTCVANAEDSSATCTETPCETAASIILQMRAQDDESSVYSRLGCDNGFPRGCKINNSILFQIMDEAI</sequence>
<organism evidence="2 3">
    <name type="scientific">Dactylellina haptotyla (strain CBS 200.50)</name>
    <name type="common">Nematode-trapping fungus</name>
    <name type="synonym">Monacrosporium haptotylum</name>
    <dbReference type="NCBI Taxonomy" id="1284197"/>
    <lineage>
        <taxon>Eukaryota</taxon>
        <taxon>Fungi</taxon>
        <taxon>Dikarya</taxon>
        <taxon>Ascomycota</taxon>
        <taxon>Pezizomycotina</taxon>
        <taxon>Orbiliomycetes</taxon>
        <taxon>Orbiliales</taxon>
        <taxon>Orbiliaceae</taxon>
        <taxon>Dactylellina</taxon>
    </lineage>
</organism>
<dbReference type="eggNOG" id="ENOG502SA8A">
    <property type="taxonomic scope" value="Eukaryota"/>
</dbReference>
<name>S8A0C8_DACHA</name>